<dbReference type="AlphaFoldDB" id="A0A0M3J1Z6"/>
<name>A0A0M3J1Z6_ANISI</name>
<keyword evidence="1" id="KW-0472">Membrane</keyword>
<dbReference type="EMBL" id="UYRR01001510">
    <property type="protein sequence ID" value="VDK18753.1"/>
    <property type="molecule type" value="Genomic_DNA"/>
</dbReference>
<dbReference type="SUPFAM" id="SSF81321">
    <property type="entry name" value="Family A G protein-coupled receptor-like"/>
    <property type="match status" value="1"/>
</dbReference>
<feature type="transmembrane region" description="Helical" evidence="1">
    <location>
        <begin position="51"/>
        <end position="71"/>
    </location>
</feature>
<dbReference type="Gene3D" id="1.20.1070.10">
    <property type="entry name" value="Rhodopsin 7-helix transmembrane proteins"/>
    <property type="match status" value="1"/>
</dbReference>
<keyword evidence="1" id="KW-0812">Transmembrane</keyword>
<dbReference type="Pfam" id="PF10328">
    <property type="entry name" value="7TM_GPCR_Srx"/>
    <property type="match status" value="1"/>
</dbReference>
<accession>A0A0M3J1Z6</accession>
<dbReference type="Proteomes" id="UP000267096">
    <property type="component" value="Unassembled WGS sequence"/>
</dbReference>
<evidence type="ECO:0000313" key="4">
    <source>
        <dbReference type="Proteomes" id="UP000267096"/>
    </source>
</evidence>
<keyword evidence="1" id="KW-1133">Transmembrane helix</keyword>
<feature type="transmembrane region" description="Helical" evidence="1">
    <location>
        <begin position="6"/>
        <end position="30"/>
    </location>
</feature>
<organism evidence="5">
    <name type="scientific">Anisakis simplex</name>
    <name type="common">Herring worm</name>
    <dbReference type="NCBI Taxonomy" id="6269"/>
    <lineage>
        <taxon>Eukaryota</taxon>
        <taxon>Metazoa</taxon>
        <taxon>Ecdysozoa</taxon>
        <taxon>Nematoda</taxon>
        <taxon>Chromadorea</taxon>
        <taxon>Rhabditida</taxon>
        <taxon>Spirurina</taxon>
        <taxon>Ascaridomorpha</taxon>
        <taxon>Ascaridoidea</taxon>
        <taxon>Anisakidae</taxon>
        <taxon>Anisakis</taxon>
        <taxon>Anisakis simplex complex</taxon>
    </lineage>
</organism>
<dbReference type="WBParaSite" id="ASIM_0000155001-mRNA-1">
    <property type="protein sequence ID" value="ASIM_0000155001-mRNA-1"/>
    <property type="gene ID" value="ASIM_0000155001"/>
</dbReference>
<evidence type="ECO:0000259" key="2">
    <source>
        <dbReference type="Pfam" id="PF10328"/>
    </source>
</evidence>
<dbReference type="InterPro" id="IPR019430">
    <property type="entry name" value="7TM_GPCR_serpentine_rcpt_Srx"/>
</dbReference>
<proteinExistence type="predicted"/>
<evidence type="ECO:0000256" key="1">
    <source>
        <dbReference type="SAM" id="Phobius"/>
    </source>
</evidence>
<reference evidence="3 4" key="2">
    <citation type="submission" date="2018-11" db="EMBL/GenBank/DDBJ databases">
        <authorList>
            <consortium name="Pathogen Informatics"/>
        </authorList>
    </citation>
    <scope>NUCLEOTIDE SEQUENCE [LARGE SCALE GENOMIC DNA]</scope>
</reference>
<gene>
    <name evidence="3" type="ORF">ASIM_LOCUS1429</name>
</gene>
<feature type="domain" description="7TM GPCR serpentine receptor class x (Srx)" evidence="2">
    <location>
        <begin position="24"/>
        <end position="108"/>
    </location>
</feature>
<feature type="transmembrane region" description="Helical" evidence="1">
    <location>
        <begin position="83"/>
        <end position="104"/>
    </location>
</feature>
<evidence type="ECO:0000313" key="3">
    <source>
        <dbReference type="EMBL" id="VDK18753.1"/>
    </source>
</evidence>
<protein>
    <submittedName>
        <fullName evidence="5">7TM_GPCR_Srx domain-containing protein</fullName>
    </submittedName>
</protein>
<reference evidence="5" key="1">
    <citation type="submission" date="2017-02" db="UniProtKB">
        <authorList>
            <consortium name="WormBaseParasite"/>
        </authorList>
    </citation>
    <scope>IDENTIFICATION</scope>
</reference>
<sequence length="120" mass="13486">MWTNILIPTIYTLVALPAVVLNTIVMYVLLTGQFIQRKKFQGVFVISISELLADTVFLLTFLIGGVPLFYAQAMVISTSLDRILAYIAGIAWLVSCLTKASMALNRFSSYHSRFIFLMKQ</sequence>
<evidence type="ECO:0000313" key="5">
    <source>
        <dbReference type="WBParaSite" id="ASIM_0000155001-mRNA-1"/>
    </source>
</evidence>
<keyword evidence="4" id="KW-1185">Reference proteome</keyword>